<dbReference type="GO" id="GO:0005524">
    <property type="term" value="F:ATP binding"/>
    <property type="evidence" value="ECO:0007669"/>
    <property type="project" value="InterPro"/>
</dbReference>
<dbReference type="SMART" id="SM00271">
    <property type="entry name" value="DnaJ"/>
    <property type="match status" value="1"/>
</dbReference>
<evidence type="ECO:0000259" key="7">
    <source>
        <dbReference type="PROSITE" id="PS51188"/>
    </source>
</evidence>
<evidence type="ECO:0000256" key="5">
    <source>
        <dbReference type="PROSITE-ProRule" id="PRU00546"/>
    </source>
</evidence>
<evidence type="ECO:0000313" key="8">
    <source>
        <dbReference type="EMBL" id="CAD9232310.1"/>
    </source>
</evidence>
<dbReference type="PANTHER" id="PTHR43096:SF10">
    <property type="entry name" value="CHAPERONE PROTEIN DNAJ A6, CHLOROPLASTIC"/>
    <property type="match status" value="1"/>
</dbReference>
<dbReference type="NCBIfam" id="NF008035">
    <property type="entry name" value="PRK10767.1"/>
    <property type="match status" value="1"/>
</dbReference>
<dbReference type="PANTHER" id="PTHR43096">
    <property type="entry name" value="DNAJ HOMOLOG 1, MITOCHONDRIAL-RELATED"/>
    <property type="match status" value="1"/>
</dbReference>
<dbReference type="HAMAP" id="MF_01152">
    <property type="entry name" value="DnaJ"/>
    <property type="match status" value="1"/>
</dbReference>
<dbReference type="PRINTS" id="PR00625">
    <property type="entry name" value="JDOMAIN"/>
</dbReference>
<dbReference type="FunFam" id="2.60.260.20:FF:000005">
    <property type="entry name" value="Chaperone protein dnaJ 1, mitochondrial"/>
    <property type="match status" value="1"/>
</dbReference>
<dbReference type="GO" id="GO:0009408">
    <property type="term" value="P:response to heat"/>
    <property type="evidence" value="ECO:0007669"/>
    <property type="project" value="InterPro"/>
</dbReference>
<dbReference type="AlphaFoldDB" id="A0A7S1TD09"/>
<dbReference type="InterPro" id="IPR018253">
    <property type="entry name" value="DnaJ_domain_CS"/>
</dbReference>
<dbReference type="PROSITE" id="PS50076">
    <property type="entry name" value="DNAJ_2"/>
    <property type="match status" value="1"/>
</dbReference>
<dbReference type="InterPro" id="IPR002939">
    <property type="entry name" value="DnaJ_C"/>
</dbReference>
<dbReference type="Pfam" id="PF01556">
    <property type="entry name" value="DnaJ_C"/>
    <property type="match status" value="1"/>
</dbReference>
<keyword evidence="3 5" id="KW-0863">Zinc-finger</keyword>
<dbReference type="Gene3D" id="2.10.230.10">
    <property type="entry name" value="Heat shock protein DnaJ, cysteine-rich domain"/>
    <property type="match status" value="1"/>
</dbReference>
<feature type="zinc finger region" description="CR-type" evidence="5">
    <location>
        <begin position="155"/>
        <end position="233"/>
    </location>
</feature>
<dbReference type="SUPFAM" id="SSF46565">
    <property type="entry name" value="Chaperone J-domain"/>
    <property type="match status" value="1"/>
</dbReference>
<dbReference type="FunFam" id="2.10.230.10:FF:000001">
    <property type="entry name" value="DnaJ subfamily A member 2"/>
    <property type="match status" value="1"/>
</dbReference>
<dbReference type="CDD" id="cd06257">
    <property type="entry name" value="DnaJ"/>
    <property type="match status" value="1"/>
</dbReference>
<dbReference type="GO" id="GO:0008270">
    <property type="term" value="F:zinc ion binding"/>
    <property type="evidence" value="ECO:0007669"/>
    <property type="project" value="UniProtKB-KW"/>
</dbReference>
<dbReference type="SUPFAM" id="SSF49493">
    <property type="entry name" value="HSP40/DnaJ peptide-binding domain"/>
    <property type="match status" value="2"/>
</dbReference>
<dbReference type="PROSITE" id="PS51188">
    <property type="entry name" value="ZF_CR"/>
    <property type="match status" value="1"/>
</dbReference>
<protein>
    <recommendedName>
        <fullName evidence="9">Chaperone protein DnaJ</fullName>
    </recommendedName>
</protein>
<name>A0A7S1TD09_9RHOD</name>
<dbReference type="InterPro" id="IPR001623">
    <property type="entry name" value="DnaJ_domain"/>
</dbReference>
<dbReference type="InterPro" id="IPR036869">
    <property type="entry name" value="J_dom_sf"/>
</dbReference>
<keyword evidence="2" id="KW-0677">Repeat</keyword>
<dbReference type="InterPro" id="IPR008971">
    <property type="entry name" value="HSP40/DnaJ_pept-bd"/>
</dbReference>
<keyword evidence="1 5" id="KW-0479">Metal-binding</keyword>
<organism evidence="8">
    <name type="scientific">Compsopogon caeruleus</name>
    <dbReference type="NCBI Taxonomy" id="31354"/>
    <lineage>
        <taxon>Eukaryota</taxon>
        <taxon>Rhodophyta</taxon>
        <taxon>Compsopogonophyceae</taxon>
        <taxon>Compsopogonales</taxon>
        <taxon>Compsopogonaceae</taxon>
        <taxon>Compsopogon</taxon>
    </lineage>
</organism>
<dbReference type="InterPro" id="IPR036410">
    <property type="entry name" value="HSP_DnaJ_Cys-rich_dom_sf"/>
</dbReference>
<dbReference type="Pfam" id="PF00684">
    <property type="entry name" value="DnaJ_CXXCXGXG"/>
    <property type="match status" value="1"/>
</dbReference>
<reference evidence="8" key="1">
    <citation type="submission" date="2021-01" db="EMBL/GenBank/DDBJ databases">
        <authorList>
            <person name="Corre E."/>
            <person name="Pelletier E."/>
            <person name="Niang G."/>
            <person name="Scheremetjew M."/>
            <person name="Finn R."/>
            <person name="Kale V."/>
            <person name="Holt S."/>
            <person name="Cochrane G."/>
            <person name="Meng A."/>
            <person name="Brown T."/>
            <person name="Cohen L."/>
        </authorList>
    </citation>
    <scope>NUCLEOTIDE SEQUENCE</scope>
    <source>
        <strain evidence="8">SAG 36.94</strain>
    </source>
</reference>
<dbReference type="Gene3D" id="2.60.260.20">
    <property type="entry name" value="Urease metallochaperone UreE, N-terminal domain"/>
    <property type="match status" value="2"/>
</dbReference>
<dbReference type="GO" id="GO:0031072">
    <property type="term" value="F:heat shock protein binding"/>
    <property type="evidence" value="ECO:0007669"/>
    <property type="project" value="InterPro"/>
</dbReference>
<gene>
    <name evidence="8" type="ORF">CCAE0312_LOCUS4391</name>
</gene>
<dbReference type="GO" id="GO:0005737">
    <property type="term" value="C:cytoplasm"/>
    <property type="evidence" value="ECO:0007669"/>
    <property type="project" value="TreeGrafter"/>
</dbReference>
<dbReference type="CDD" id="cd10719">
    <property type="entry name" value="DnaJ_zf"/>
    <property type="match status" value="1"/>
</dbReference>
<evidence type="ECO:0000259" key="6">
    <source>
        <dbReference type="PROSITE" id="PS50076"/>
    </source>
</evidence>
<evidence type="ECO:0000256" key="4">
    <source>
        <dbReference type="ARBA" id="ARBA00022833"/>
    </source>
</evidence>
<evidence type="ECO:0000256" key="3">
    <source>
        <dbReference type="ARBA" id="ARBA00022771"/>
    </source>
</evidence>
<dbReference type="Pfam" id="PF00226">
    <property type="entry name" value="DnaJ"/>
    <property type="match status" value="1"/>
</dbReference>
<accession>A0A7S1TD09</accession>
<dbReference type="Gene3D" id="1.10.287.110">
    <property type="entry name" value="DnaJ domain"/>
    <property type="match status" value="1"/>
</dbReference>
<evidence type="ECO:0008006" key="9">
    <source>
        <dbReference type="Google" id="ProtNLM"/>
    </source>
</evidence>
<dbReference type="GO" id="GO:0051082">
    <property type="term" value="F:unfolded protein binding"/>
    <property type="evidence" value="ECO:0007669"/>
    <property type="project" value="InterPro"/>
</dbReference>
<dbReference type="PROSITE" id="PS00636">
    <property type="entry name" value="DNAJ_1"/>
    <property type="match status" value="1"/>
</dbReference>
<evidence type="ECO:0000256" key="1">
    <source>
        <dbReference type="ARBA" id="ARBA00022723"/>
    </source>
</evidence>
<dbReference type="InterPro" id="IPR001305">
    <property type="entry name" value="HSP_DnaJ_Cys-rich_dom"/>
</dbReference>
<dbReference type="InterPro" id="IPR012724">
    <property type="entry name" value="DnaJ"/>
</dbReference>
<feature type="domain" description="J" evidence="6">
    <location>
        <begin position="18"/>
        <end position="81"/>
    </location>
</feature>
<proteinExistence type="inferred from homology"/>
<dbReference type="SUPFAM" id="SSF57938">
    <property type="entry name" value="DnaJ/Hsp40 cysteine-rich domain"/>
    <property type="match status" value="1"/>
</dbReference>
<dbReference type="GO" id="GO:0042026">
    <property type="term" value="P:protein refolding"/>
    <property type="evidence" value="ECO:0007669"/>
    <property type="project" value="TreeGrafter"/>
</dbReference>
<feature type="domain" description="CR-type" evidence="7">
    <location>
        <begin position="155"/>
        <end position="233"/>
    </location>
</feature>
<dbReference type="CDD" id="cd10747">
    <property type="entry name" value="DnaJ_C"/>
    <property type="match status" value="1"/>
</dbReference>
<dbReference type="EMBL" id="HBGH01008027">
    <property type="protein sequence ID" value="CAD9232310.1"/>
    <property type="molecule type" value="Transcribed_RNA"/>
</dbReference>
<evidence type="ECO:0000256" key="2">
    <source>
        <dbReference type="ARBA" id="ARBA00022737"/>
    </source>
</evidence>
<sequence length="402" mass="43908">MSSGGRASSAQMKQEKKDYYEVLGLARSASAADVKKAYYRLAMQYHPDSGSGGDKDKFALINEANEVLGDEKKRRIYDRFGEEGLRASDQGIDPEMMNQGFVFQGGDSGLDEIFESFFGGRQARGAKSPNPQMRKTPGEDVRHQLMLDFREVAQVVEKELSVNCPVECAICAGSGKKSGSKVIRCTNCNGTGQRISGSMFMQVATTCERCQGSGAMFESPCTSCFGDGRSMGTRNVSIRVPAGVDNDHVLKVARKGAAGYHGGHPGDLYVKIMVREDEYFHRSGADLHVVAPITFAQAALGGKTTVHTLSGEEEVEIPGGTQPDDRAVLKGKGLPRLRSSLHGNQYIHFKLMVPQKLTTRQKELIQEMAADDTHHPILPGKTPNSGVSELWKRFKGFLKKHV</sequence>
<keyword evidence="4 5" id="KW-0862">Zinc</keyword>